<dbReference type="Proteomes" id="UP000256519">
    <property type="component" value="Unassembled WGS sequence"/>
</dbReference>
<name>A0A3D8WV80_PRIMG</name>
<evidence type="ECO:0000313" key="2">
    <source>
        <dbReference type="EMBL" id="RDZ07693.1"/>
    </source>
</evidence>
<dbReference type="InterPro" id="IPR019235">
    <property type="entry name" value="DUF2178_TM"/>
</dbReference>
<organism evidence="2 3">
    <name type="scientific">Priestia megaterium</name>
    <name type="common">Bacillus megaterium</name>
    <dbReference type="NCBI Taxonomy" id="1404"/>
    <lineage>
        <taxon>Bacteria</taxon>
        <taxon>Bacillati</taxon>
        <taxon>Bacillota</taxon>
        <taxon>Bacilli</taxon>
        <taxon>Bacillales</taxon>
        <taxon>Bacillaceae</taxon>
        <taxon>Priestia</taxon>
    </lineage>
</organism>
<dbReference type="RefSeq" id="WP_116078349.1">
    <property type="nucleotide sequence ID" value="NZ_CP187639.1"/>
</dbReference>
<dbReference type="Pfam" id="PF09946">
    <property type="entry name" value="DUF2178"/>
    <property type="match status" value="1"/>
</dbReference>
<evidence type="ECO:0000313" key="3">
    <source>
        <dbReference type="Proteomes" id="UP000256519"/>
    </source>
</evidence>
<feature type="transmembrane region" description="Helical" evidence="1">
    <location>
        <begin position="38"/>
        <end position="56"/>
    </location>
</feature>
<sequence length="91" mass="10075">MMIIAIIIDALAVFYWATFRNTEGKDERGAEILGKASSVVLMLFVMGFTIITVMNVASPFTNPQFQTALSLCFSAVVIGNALSIMYYKKRI</sequence>
<comment type="caution">
    <text evidence="2">The sequence shown here is derived from an EMBL/GenBank/DDBJ whole genome shotgun (WGS) entry which is preliminary data.</text>
</comment>
<dbReference type="EMBL" id="PQWM01000053">
    <property type="protein sequence ID" value="RDZ07693.1"/>
    <property type="molecule type" value="Genomic_DNA"/>
</dbReference>
<accession>A0A3D8WV80</accession>
<keyword evidence="1" id="KW-0812">Transmembrane</keyword>
<gene>
    <name evidence="2" type="ORF">C3744_27445</name>
</gene>
<reference evidence="2 3" key="1">
    <citation type="journal article" date="2018" name="Appl. Environ. Microbiol.">
        <title>Antimicrobial susceptibility testing and tentative epidemiological cut-off values of five Bacillus species relevant for use as animal feed additives or for plant protection.</title>
        <authorList>
            <person name="Agerso Y."/>
            <person name="Stuer-Lauridsen B."/>
            <person name="Bjerre K."/>
            <person name="Jensen M.G."/>
            <person name="Johansen E."/>
            <person name="Bennedsen M."/>
            <person name="Brockmann E."/>
            <person name="Nielsen B."/>
        </authorList>
    </citation>
    <scope>NUCLEOTIDE SEQUENCE [LARGE SCALE GENOMIC DNA]</scope>
    <source>
        <strain evidence="2 3">CHCC20162</strain>
    </source>
</reference>
<evidence type="ECO:0000256" key="1">
    <source>
        <dbReference type="SAM" id="Phobius"/>
    </source>
</evidence>
<protein>
    <submittedName>
        <fullName evidence="2">Uncharacterized protein</fullName>
    </submittedName>
</protein>
<keyword evidence="1" id="KW-1133">Transmembrane helix</keyword>
<feature type="transmembrane region" description="Helical" evidence="1">
    <location>
        <begin position="68"/>
        <end position="87"/>
    </location>
</feature>
<proteinExistence type="predicted"/>
<keyword evidence="1" id="KW-0472">Membrane</keyword>
<dbReference type="AlphaFoldDB" id="A0A3D8WV80"/>